<name>A0A7S9D2Y9_9BRAD</name>
<protein>
    <submittedName>
        <fullName evidence="1">DUF2946 family protein</fullName>
    </submittedName>
</protein>
<keyword evidence="2" id="KW-1185">Reference proteome</keyword>
<dbReference type="Proteomes" id="UP000594621">
    <property type="component" value="Chromosome"/>
</dbReference>
<reference evidence="1 2" key="1">
    <citation type="submission" date="2020-09" db="EMBL/GenBank/DDBJ databases">
        <title>Complete genomes of bradyrhizobia occurring on native shrubby legumes in Australia.</title>
        <authorList>
            <person name="Lafay B."/>
        </authorList>
    </citation>
    <scope>NUCLEOTIDE SEQUENCE [LARGE SCALE GENOMIC DNA]</scope>
    <source>
        <strain evidence="1 2">BDV5040</strain>
    </source>
</reference>
<gene>
    <name evidence="1" type="ORF">IC761_26970</name>
</gene>
<dbReference type="AlphaFoldDB" id="A0A7S9D2Y9"/>
<evidence type="ECO:0000313" key="1">
    <source>
        <dbReference type="EMBL" id="QPF90123.1"/>
    </source>
</evidence>
<dbReference type="Pfam" id="PF11162">
    <property type="entry name" value="DUF2946"/>
    <property type="match status" value="1"/>
</dbReference>
<organism evidence="1 2">
    <name type="scientific">Bradyrhizobium commune</name>
    <dbReference type="NCBI Taxonomy" id="83627"/>
    <lineage>
        <taxon>Bacteria</taxon>
        <taxon>Pseudomonadati</taxon>
        <taxon>Pseudomonadota</taxon>
        <taxon>Alphaproteobacteria</taxon>
        <taxon>Hyphomicrobiales</taxon>
        <taxon>Nitrobacteraceae</taxon>
        <taxon>Bradyrhizobium</taxon>
    </lineage>
</organism>
<dbReference type="RefSeq" id="WP_195799717.1">
    <property type="nucleotide sequence ID" value="NZ_CP061379.1"/>
</dbReference>
<sequence length="123" mass="13116">MRWFRKHIGQGSWLALVALAINFTFAFGHVHLVDGRESGHPLLLALGAGDSHQSQNHPANHPDDDLCPICMAVAAMGNALASAPPATPPIELAEARIDRAVDQLLSAPRSPRASFQSRAPPIS</sequence>
<accession>A0A7S9D2Y9</accession>
<dbReference type="InterPro" id="IPR021333">
    <property type="entry name" value="DUF2946"/>
</dbReference>
<evidence type="ECO:0000313" key="2">
    <source>
        <dbReference type="Proteomes" id="UP000594621"/>
    </source>
</evidence>
<proteinExistence type="predicted"/>
<dbReference type="EMBL" id="CP061379">
    <property type="protein sequence ID" value="QPF90123.1"/>
    <property type="molecule type" value="Genomic_DNA"/>
</dbReference>
<dbReference type="KEGG" id="bcou:IC761_26970"/>